<feature type="transmembrane region" description="Helical" evidence="7">
    <location>
        <begin position="147"/>
        <end position="170"/>
    </location>
</feature>
<keyword evidence="10" id="KW-1185">Reference proteome</keyword>
<reference evidence="9 10" key="1">
    <citation type="submission" date="2016-10" db="EMBL/GenBank/DDBJ databases">
        <authorList>
            <person name="Cai Z."/>
        </authorList>
    </citation>
    <scope>NUCLEOTIDE SEQUENCE [LARGE SCALE GENOMIC DNA]</scope>
</reference>
<dbReference type="PANTHER" id="PTHR48017">
    <property type="entry name" value="OS05G0424000 PROTEIN-RELATED"/>
    <property type="match status" value="1"/>
</dbReference>
<evidence type="ECO:0000256" key="7">
    <source>
        <dbReference type="SAM" id="Phobius"/>
    </source>
</evidence>
<dbReference type="Pfam" id="PF01490">
    <property type="entry name" value="Aa_trans"/>
    <property type="match status" value="1"/>
</dbReference>
<feature type="domain" description="Amino acid transporter transmembrane" evidence="8">
    <location>
        <begin position="7"/>
        <end position="312"/>
    </location>
</feature>
<evidence type="ECO:0000256" key="1">
    <source>
        <dbReference type="ARBA" id="ARBA00004370"/>
    </source>
</evidence>
<comment type="subcellular location">
    <subcellularLocation>
        <location evidence="1">Membrane</location>
    </subcellularLocation>
</comment>
<keyword evidence="5 7" id="KW-1133">Transmembrane helix</keyword>
<feature type="transmembrane region" description="Helical" evidence="7">
    <location>
        <begin position="295"/>
        <end position="313"/>
    </location>
</feature>
<evidence type="ECO:0000256" key="5">
    <source>
        <dbReference type="ARBA" id="ARBA00022989"/>
    </source>
</evidence>
<feature type="transmembrane region" description="Helical" evidence="7">
    <location>
        <begin position="31"/>
        <end position="52"/>
    </location>
</feature>
<evidence type="ECO:0000256" key="3">
    <source>
        <dbReference type="ARBA" id="ARBA00022692"/>
    </source>
</evidence>
<evidence type="ECO:0000259" key="8">
    <source>
        <dbReference type="Pfam" id="PF01490"/>
    </source>
</evidence>
<keyword evidence="2" id="KW-0813">Transport</keyword>
<accession>A0A383WE61</accession>
<protein>
    <recommendedName>
        <fullName evidence="8">Amino acid transporter transmembrane domain-containing protein</fullName>
    </recommendedName>
</protein>
<feature type="transmembrane region" description="Helical" evidence="7">
    <location>
        <begin position="59"/>
        <end position="82"/>
    </location>
</feature>
<dbReference type="Proteomes" id="UP000256970">
    <property type="component" value="Unassembled WGS sequence"/>
</dbReference>
<feature type="transmembrane region" description="Helical" evidence="7">
    <location>
        <begin position="262"/>
        <end position="283"/>
    </location>
</feature>
<name>A0A383WE61_TETOB</name>
<sequence length="356" mass="38071">MLCCAASSCVQVAGGCLQAFAGSVGTSGNKVLGTWAYMIMFGTLQVALAMLPSFDDIRWVSLMGSLMSMAYCIIAFAISASVKPDSTVNYVPAAVPRSTIDRVMGIFNALTSILFAYGGHNVALEIQATIPVGGRHPLTTIPAMMKGVNVTFLVTGLCYFGVTIAGFHAFGTAVPDNVLGAFAHGSHFWVVSAANLMVVLHVAAAYQVVTMPVYNLIETRLKQARGGVDLTMPMTFGVRLLYVILVTLVAIVIPFFGALMGLIGAIAVTPTTFLLPPLFWIMFKRPRKWGLEWSVNAFLVVVTALLGLMGMLSKWGLEWSVGAFLVVVTALLGLMGMVGSLYIIITSWQTFKVFAN</sequence>
<feature type="transmembrane region" description="Helical" evidence="7">
    <location>
        <begin position="319"/>
        <end position="345"/>
    </location>
</feature>
<dbReference type="InterPro" id="IPR013057">
    <property type="entry name" value="AA_transpt_TM"/>
</dbReference>
<gene>
    <name evidence="9" type="ORF">BQ4739_LOCUS15996</name>
</gene>
<keyword evidence="6 7" id="KW-0472">Membrane</keyword>
<feature type="transmembrane region" description="Helical" evidence="7">
    <location>
        <begin position="102"/>
        <end position="126"/>
    </location>
</feature>
<dbReference type="EMBL" id="FNXT01001239">
    <property type="protein sequence ID" value="SZX75721.1"/>
    <property type="molecule type" value="Genomic_DNA"/>
</dbReference>
<evidence type="ECO:0000256" key="4">
    <source>
        <dbReference type="ARBA" id="ARBA00022970"/>
    </source>
</evidence>
<dbReference type="GO" id="GO:0016020">
    <property type="term" value="C:membrane"/>
    <property type="evidence" value="ECO:0007669"/>
    <property type="project" value="UniProtKB-SubCell"/>
</dbReference>
<dbReference type="AlphaFoldDB" id="A0A383WE61"/>
<evidence type="ECO:0000256" key="2">
    <source>
        <dbReference type="ARBA" id="ARBA00022448"/>
    </source>
</evidence>
<evidence type="ECO:0000313" key="10">
    <source>
        <dbReference type="Proteomes" id="UP000256970"/>
    </source>
</evidence>
<evidence type="ECO:0000256" key="6">
    <source>
        <dbReference type="ARBA" id="ARBA00023136"/>
    </source>
</evidence>
<proteinExistence type="predicted"/>
<dbReference type="STRING" id="3088.A0A383WE61"/>
<keyword evidence="4" id="KW-0029">Amino-acid transport</keyword>
<feature type="transmembrane region" description="Helical" evidence="7">
    <location>
        <begin position="190"/>
        <end position="217"/>
    </location>
</feature>
<organism evidence="9 10">
    <name type="scientific">Tetradesmus obliquus</name>
    <name type="common">Green alga</name>
    <name type="synonym">Acutodesmus obliquus</name>
    <dbReference type="NCBI Taxonomy" id="3088"/>
    <lineage>
        <taxon>Eukaryota</taxon>
        <taxon>Viridiplantae</taxon>
        <taxon>Chlorophyta</taxon>
        <taxon>core chlorophytes</taxon>
        <taxon>Chlorophyceae</taxon>
        <taxon>CS clade</taxon>
        <taxon>Sphaeropleales</taxon>
        <taxon>Scenedesmaceae</taxon>
        <taxon>Tetradesmus</taxon>
    </lineage>
</organism>
<dbReference type="GO" id="GO:0006865">
    <property type="term" value="P:amino acid transport"/>
    <property type="evidence" value="ECO:0007669"/>
    <property type="project" value="UniProtKB-KW"/>
</dbReference>
<keyword evidence="3 7" id="KW-0812">Transmembrane</keyword>
<feature type="transmembrane region" description="Helical" evidence="7">
    <location>
        <begin position="238"/>
        <end position="256"/>
    </location>
</feature>
<evidence type="ECO:0000313" key="9">
    <source>
        <dbReference type="EMBL" id="SZX75721.1"/>
    </source>
</evidence>